<comment type="subcellular location">
    <subcellularLocation>
        <location evidence="1">Cytoplasm</location>
    </subcellularLocation>
</comment>
<evidence type="ECO:0000256" key="10">
    <source>
        <dbReference type="ARBA" id="ARBA00022840"/>
    </source>
</evidence>
<evidence type="ECO:0000256" key="3">
    <source>
        <dbReference type="ARBA" id="ARBA00022723"/>
    </source>
</evidence>
<evidence type="ECO:0000256" key="14">
    <source>
        <dbReference type="ARBA" id="ARBA00038000"/>
    </source>
</evidence>
<evidence type="ECO:0000256" key="2">
    <source>
        <dbReference type="ARBA" id="ARBA00022490"/>
    </source>
</evidence>
<evidence type="ECO:0000256" key="11">
    <source>
        <dbReference type="ARBA" id="ARBA00022881"/>
    </source>
</evidence>
<evidence type="ECO:0000256" key="7">
    <source>
        <dbReference type="ARBA" id="ARBA00022769"/>
    </source>
</evidence>
<keyword evidence="5" id="KW-0547">Nucleotide-binding</keyword>
<dbReference type="InterPro" id="IPR003439">
    <property type="entry name" value="ABC_transporter-like_ATP-bd"/>
</dbReference>
<dbReference type="SUPFAM" id="SSF52540">
    <property type="entry name" value="P-loop containing nucleoside triphosphate hydrolases"/>
    <property type="match status" value="2"/>
</dbReference>
<keyword evidence="12" id="KW-0238">DNA-binding</keyword>
<evidence type="ECO:0000256" key="1">
    <source>
        <dbReference type="ARBA" id="ARBA00004496"/>
    </source>
</evidence>
<evidence type="ECO:0000256" key="9">
    <source>
        <dbReference type="ARBA" id="ARBA00022833"/>
    </source>
</evidence>
<keyword evidence="11" id="KW-0267">Excision nuclease</keyword>
<evidence type="ECO:0000256" key="5">
    <source>
        <dbReference type="ARBA" id="ARBA00022741"/>
    </source>
</evidence>
<keyword evidence="6" id="KW-0227">DNA damage</keyword>
<dbReference type="PROSITE" id="PS00211">
    <property type="entry name" value="ABC_TRANSPORTER_1"/>
    <property type="match status" value="2"/>
</dbReference>
<evidence type="ECO:0000256" key="12">
    <source>
        <dbReference type="ARBA" id="ARBA00023125"/>
    </source>
</evidence>
<keyword evidence="3" id="KW-0479">Metal-binding</keyword>
<dbReference type="EMBL" id="JASZZN010000013">
    <property type="protein sequence ID" value="MDM4017353.1"/>
    <property type="molecule type" value="Genomic_DNA"/>
</dbReference>
<dbReference type="InterPro" id="IPR004602">
    <property type="entry name" value="UvrA"/>
</dbReference>
<evidence type="ECO:0000256" key="8">
    <source>
        <dbReference type="ARBA" id="ARBA00022771"/>
    </source>
</evidence>
<keyword evidence="10" id="KW-0067">ATP-binding</keyword>
<evidence type="ECO:0000256" key="6">
    <source>
        <dbReference type="ARBA" id="ARBA00022763"/>
    </source>
</evidence>
<comment type="caution">
    <text evidence="18">The sequence shown here is derived from an EMBL/GenBank/DDBJ whole genome shotgun (WGS) entry which is preliminary data.</text>
</comment>
<dbReference type="PANTHER" id="PTHR43152:SF3">
    <property type="entry name" value="UVRABC SYSTEM PROTEIN A"/>
    <property type="match status" value="1"/>
</dbReference>
<dbReference type="Gene3D" id="3.30.190.20">
    <property type="match status" value="1"/>
</dbReference>
<keyword evidence="9" id="KW-0862">Zinc</keyword>
<evidence type="ECO:0000313" key="19">
    <source>
        <dbReference type="Proteomes" id="UP001239462"/>
    </source>
</evidence>
<comment type="similarity">
    <text evidence="14">Belongs to the ABC transporter superfamily. UvrA family.</text>
</comment>
<keyword evidence="19" id="KW-1185">Reference proteome</keyword>
<keyword evidence="8" id="KW-0863">Zinc-finger</keyword>
<dbReference type="Pfam" id="PF17760">
    <property type="entry name" value="UvrA_inter"/>
    <property type="match status" value="1"/>
</dbReference>
<name>A0ABT7PLH2_9BACT</name>
<keyword evidence="2" id="KW-0963">Cytoplasm</keyword>
<evidence type="ECO:0000256" key="15">
    <source>
        <dbReference type="ARBA" id="ARBA00039316"/>
    </source>
</evidence>
<keyword evidence="4" id="KW-0677">Repeat</keyword>
<reference evidence="18 19" key="1">
    <citation type="submission" date="2023-06" db="EMBL/GenBank/DDBJ databases">
        <title>Roseiconus lacunae JC819 isolated from Gulf of Mannar region, Tamil Nadu.</title>
        <authorList>
            <person name="Pk S."/>
            <person name="Ch S."/>
            <person name="Ch V.R."/>
        </authorList>
    </citation>
    <scope>NUCLEOTIDE SEQUENCE [LARGE SCALE GENOMIC DNA]</scope>
    <source>
        <strain evidence="18 19">JC819</strain>
    </source>
</reference>
<proteinExistence type="inferred from homology"/>
<dbReference type="InterPro" id="IPR027417">
    <property type="entry name" value="P-loop_NTPase"/>
</dbReference>
<evidence type="ECO:0000313" key="18">
    <source>
        <dbReference type="EMBL" id="MDM4017353.1"/>
    </source>
</evidence>
<dbReference type="InterPro" id="IPR017871">
    <property type="entry name" value="ABC_transporter-like_CS"/>
</dbReference>
<evidence type="ECO:0000256" key="13">
    <source>
        <dbReference type="ARBA" id="ARBA00023204"/>
    </source>
</evidence>
<keyword evidence="7" id="KW-0228">DNA excision</keyword>
<accession>A0ABT7PLH2</accession>
<dbReference type="PROSITE" id="PS50893">
    <property type="entry name" value="ABC_TRANSPORTER_2"/>
    <property type="match status" value="1"/>
</dbReference>
<dbReference type="NCBIfam" id="TIGR00630">
    <property type="entry name" value="uvra"/>
    <property type="match status" value="1"/>
</dbReference>
<protein>
    <recommendedName>
        <fullName evidence="15">UvrABC system protein A</fullName>
    </recommendedName>
    <alternativeName>
        <fullName evidence="16">Excinuclease ABC subunit A</fullName>
    </alternativeName>
</protein>
<evidence type="ECO:0000256" key="16">
    <source>
        <dbReference type="ARBA" id="ARBA00042156"/>
    </source>
</evidence>
<sequence>MRIRGARVHNLKSVDVDIPRDAITVITGVSGSGKSSLAFDTLFAEGQRQYIDSLSAYARQFLDSLPRPDVDWIDGLAPTMAIDQKGGSTSARSTVATVTEVYDYLRLLFARVGTPHCAACGASIDRQSPDAIRETLLASPDGTKMMLLSPMVRGRKGAHRDVLQSIQVAGLVRARVDGQVYLLDDVPELAVRKNHTIEAIVDRLVIREGVESRLADSLTLALRLGEGLVTSAVQSESGDWVDQIHSTSMACIECGASIDEIEPRSFSFNSPYGACPTCDGLGIVDAKTSPRVCPDCDGARLKRQSLGVTIGGISIAELTAMNVNESLAWMNTLERNASDAQPDEGGPGSHFSALHKAVAQPIVREVSKRLTFLQRVGAPYLTLDRSADTLSGGELQRVRLATSIGSGLVGVCYVLDEPSIGLHPADHDRLIECLRELQRQGNTIVVVEHDEATMRAADRLIDVGPGAGAGGGEIIAQGTPKQIQANRNSVTGRYLSGADSVPIPETRRRSEQTLVLRGVTTHNLKGIDVQFPIGCLIGVSGVSGSGKSSLVRETLLPALQHKLETGKKLPVRKDSVTQFKSLEGADLVDKLIPIDQAPIGRGPRSCPATYSGVLDEIRKVYAATREAKTRGFTASRFSFNSAAGRCELCKGHGVERIEMNFLSDLYVTCPRCNGKRFNRQTLQVRFKGATVADVLAMNVDQACEFFVNVPKVLRLLTSLRAVGLGYMHLGQSSTTLSGGESQRIKLGTELARVSTGKTLYILDEPTTGLHFVDVKRLIDVLQKLVDAGNTVVVIEHDFDLLACCDWIIDLGPEGGSAGGHLTGEGTPETLAEQMAGPSAKCLAEKLR</sequence>
<gene>
    <name evidence="18" type="primary">uvrA</name>
    <name evidence="18" type="ORF">QTN89_18035</name>
</gene>
<feature type="domain" description="ABC transporter" evidence="17">
    <location>
        <begin position="508"/>
        <end position="843"/>
    </location>
</feature>
<dbReference type="PANTHER" id="PTHR43152">
    <property type="entry name" value="UVRABC SYSTEM PROTEIN A"/>
    <property type="match status" value="1"/>
</dbReference>
<evidence type="ECO:0000259" key="17">
    <source>
        <dbReference type="PROSITE" id="PS50893"/>
    </source>
</evidence>
<dbReference type="InterPro" id="IPR041102">
    <property type="entry name" value="UvrA_inter"/>
</dbReference>
<evidence type="ECO:0000256" key="4">
    <source>
        <dbReference type="ARBA" id="ARBA00022737"/>
    </source>
</evidence>
<dbReference type="Gene3D" id="3.40.50.300">
    <property type="entry name" value="P-loop containing nucleotide triphosphate hydrolases"/>
    <property type="match status" value="3"/>
</dbReference>
<keyword evidence="13" id="KW-0234">DNA repair</keyword>
<dbReference type="Gene3D" id="1.20.1580.10">
    <property type="entry name" value="ABC transporter ATPase like domain"/>
    <property type="match status" value="3"/>
</dbReference>
<organism evidence="18 19">
    <name type="scientific">Roseiconus lacunae</name>
    <dbReference type="NCBI Taxonomy" id="2605694"/>
    <lineage>
        <taxon>Bacteria</taxon>
        <taxon>Pseudomonadati</taxon>
        <taxon>Planctomycetota</taxon>
        <taxon>Planctomycetia</taxon>
        <taxon>Pirellulales</taxon>
        <taxon>Pirellulaceae</taxon>
        <taxon>Roseiconus</taxon>
    </lineage>
</organism>
<dbReference type="Proteomes" id="UP001239462">
    <property type="component" value="Unassembled WGS sequence"/>
</dbReference>